<dbReference type="EMBL" id="CP000033">
    <property type="protein sequence ID" value="AAV43616.1"/>
    <property type="molecule type" value="Genomic_DNA"/>
</dbReference>
<keyword evidence="3" id="KW-1185">Reference proteome</keyword>
<evidence type="ECO:0000313" key="3">
    <source>
        <dbReference type="Proteomes" id="UP000006381"/>
    </source>
</evidence>
<evidence type="ECO:0000313" key="2">
    <source>
        <dbReference type="EMBL" id="AAV43616.1"/>
    </source>
</evidence>
<dbReference type="eggNOG" id="ENOG5031HIR">
    <property type="taxonomic scope" value="Bacteria"/>
</dbReference>
<keyword evidence="1" id="KW-0472">Membrane</keyword>
<dbReference type="PATRIC" id="fig|272621.13.peg.1723"/>
<evidence type="ECO:0000256" key="1">
    <source>
        <dbReference type="SAM" id="Phobius"/>
    </source>
</evidence>
<dbReference type="GeneID" id="93291046"/>
<dbReference type="HOGENOM" id="CLU_2508505_0_0_9"/>
<organism evidence="3">
    <name type="scientific">Lactobacillus acidophilus (strain ATCC 700396 / NCK56 / N2 / NCFM)</name>
    <dbReference type="NCBI Taxonomy" id="272621"/>
    <lineage>
        <taxon>Bacteria</taxon>
        <taxon>Bacillati</taxon>
        <taxon>Bacillota</taxon>
        <taxon>Bacilli</taxon>
        <taxon>Lactobacillales</taxon>
        <taxon>Lactobacillaceae</taxon>
        <taxon>Lactobacillus</taxon>
    </lineage>
</organism>
<keyword evidence="1" id="KW-0812">Transmembrane</keyword>
<proteinExistence type="predicted"/>
<keyword evidence="1" id="KW-1133">Transmembrane helix</keyword>
<feature type="transmembrane region" description="Helical" evidence="1">
    <location>
        <begin position="45"/>
        <end position="70"/>
    </location>
</feature>
<dbReference type="OrthoDB" id="2311151at2"/>
<dbReference type="BioCyc" id="LACI272621:G1G49-1771-MONOMER"/>
<accession>Q5FI58</accession>
<feature type="transmembrane region" description="Helical" evidence="1">
    <location>
        <begin position="12"/>
        <end position="33"/>
    </location>
</feature>
<dbReference type="RefSeq" id="WP_003549726.1">
    <property type="nucleotide sequence ID" value="NC_006814.3"/>
</dbReference>
<protein>
    <submittedName>
        <fullName evidence="2">Uncharacterized protein</fullName>
    </submittedName>
</protein>
<dbReference type="Proteomes" id="UP000006381">
    <property type="component" value="Chromosome"/>
</dbReference>
<sequence>MNKKNSQNNFSILGLIISLIIAWVITFFAMWASRGFSRDFFIMPRFAFVLVLSIAGAIIIGPAIYGFLYIGRKKD</sequence>
<name>Q5FI58_LACAC</name>
<dbReference type="STRING" id="272621.LBA1814"/>
<dbReference type="KEGG" id="lac:LBA1814"/>
<gene>
    <name evidence="2" type="ordered locus">LBA1814</name>
</gene>
<dbReference type="AlphaFoldDB" id="Q5FI58"/>
<reference evidence="2 3" key="1">
    <citation type="journal article" date="2005" name="Proc. Natl. Acad. Sci. U.S.A.">
        <title>Complete genome sequence of the probiotic lactic acid bacterium Lactobacillus acidophilus NCFM.</title>
        <authorList>
            <person name="Altermann E."/>
            <person name="Russell W.M."/>
            <person name="Azcarate-Peril M.A."/>
            <person name="Barrangou R."/>
            <person name="Buck B.L."/>
            <person name="McAuliffe O."/>
            <person name="Souther N."/>
            <person name="Dobson A."/>
            <person name="Duong T."/>
            <person name="Callanan M."/>
            <person name="Lick S."/>
            <person name="Hamrick A."/>
            <person name="Cano R."/>
            <person name="Klaenhammer T.R."/>
        </authorList>
    </citation>
    <scope>NUCLEOTIDE SEQUENCE [LARGE SCALE GENOMIC DNA]</scope>
    <source>
        <strain evidence="3">ATCC 700396 / NCK56 / N2 / NCFM</strain>
    </source>
</reference>